<gene>
    <name evidence="9" type="ORF">ACFQ4H_14220</name>
</gene>
<feature type="transmembrane region" description="Helical" evidence="7">
    <location>
        <begin position="329"/>
        <end position="350"/>
    </location>
</feature>
<protein>
    <submittedName>
        <fullName evidence="9">MFS transporter</fullName>
    </submittedName>
</protein>
<keyword evidence="2" id="KW-1003">Cell membrane</keyword>
<proteinExistence type="predicted"/>
<dbReference type="EMBL" id="JBHTMP010000018">
    <property type="protein sequence ID" value="MFD1322249.1"/>
    <property type="molecule type" value="Genomic_DNA"/>
</dbReference>
<evidence type="ECO:0000256" key="6">
    <source>
        <dbReference type="SAM" id="MobiDB-lite"/>
    </source>
</evidence>
<keyword evidence="5 7" id="KW-0472">Membrane</keyword>
<dbReference type="InterPro" id="IPR011701">
    <property type="entry name" value="MFS"/>
</dbReference>
<dbReference type="PANTHER" id="PTHR23513">
    <property type="entry name" value="INTEGRAL MEMBRANE EFFLUX PROTEIN-RELATED"/>
    <property type="match status" value="1"/>
</dbReference>
<feature type="transmembrane region" description="Helical" evidence="7">
    <location>
        <begin position="371"/>
        <end position="391"/>
    </location>
</feature>
<feature type="transmembrane region" description="Helical" evidence="7">
    <location>
        <begin position="92"/>
        <end position="110"/>
    </location>
</feature>
<keyword evidence="3 7" id="KW-0812">Transmembrane</keyword>
<dbReference type="PROSITE" id="PS50850">
    <property type="entry name" value="MFS"/>
    <property type="match status" value="1"/>
</dbReference>
<evidence type="ECO:0000256" key="2">
    <source>
        <dbReference type="ARBA" id="ARBA00022475"/>
    </source>
</evidence>
<feature type="transmembrane region" description="Helical" evidence="7">
    <location>
        <begin position="181"/>
        <end position="205"/>
    </location>
</feature>
<evidence type="ECO:0000313" key="10">
    <source>
        <dbReference type="Proteomes" id="UP001597260"/>
    </source>
</evidence>
<dbReference type="Proteomes" id="UP001597260">
    <property type="component" value="Unassembled WGS sequence"/>
</dbReference>
<evidence type="ECO:0000256" key="1">
    <source>
        <dbReference type="ARBA" id="ARBA00004651"/>
    </source>
</evidence>
<evidence type="ECO:0000256" key="7">
    <source>
        <dbReference type="SAM" id="Phobius"/>
    </source>
</evidence>
<evidence type="ECO:0000256" key="4">
    <source>
        <dbReference type="ARBA" id="ARBA00022989"/>
    </source>
</evidence>
<feature type="region of interest" description="Disordered" evidence="6">
    <location>
        <begin position="421"/>
        <end position="463"/>
    </location>
</feature>
<name>A0ABW3YDN8_9ACTN</name>
<dbReference type="InterPro" id="IPR036259">
    <property type="entry name" value="MFS_trans_sf"/>
</dbReference>
<feature type="transmembrane region" description="Helical" evidence="7">
    <location>
        <begin position="304"/>
        <end position="323"/>
    </location>
</feature>
<feature type="transmembrane region" description="Helical" evidence="7">
    <location>
        <begin position="237"/>
        <end position="263"/>
    </location>
</feature>
<comment type="caution">
    <text evidence="9">The sequence shown here is derived from an EMBL/GenBank/DDBJ whole genome shotgun (WGS) entry which is preliminary data.</text>
</comment>
<feature type="transmembrane region" description="Helical" evidence="7">
    <location>
        <begin position="397"/>
        <end position="416"/>
    </location>
</feature>
<dbReference type="Pfam" id="PF07690">
    <property type="entry name" value="MFS_1"/>
    <property type="match status" value="1"/>
</dbReference>
<dbReference type="InterPro" id="IPR020846">
    <property type="entry name" value="MFS_dom"/>
</dbReference>
<feature type="domain" description="Major facilitator superfamily (MFS) profile" evidence="8">
    <location>
        <begin position="187"/>
        <end position="463"/>
    </location>
</feature>
<dbReference type="SUPFAM" id="SSF103473">
    <property type="entry name" value="MFS general substrate transporter"/>
    <property type="match status" value="1"/>
</dbReference>
<keyword evidence="10" id="KW-1185">Reference proteome</keyword>
<sequence length="463" mass="47805">MTVVEAAPPTAARHPRRRGGLFWHRDFRLLWIGQATSKFGSSVTSVALPLVAVATLGATTFQVALLAAAAWVPWLIIGLPAGAWVDRLPRRPVMVVCNVASMLLFLSIPVAAGLDVLTIEQLLVVALGAGTASVFFQTAYQVYLPALLRPEEVPEGNAKLQGTEAVAQVAGPGAAGLIAQAFGAVLALLADAIGFLVSAVCLLAIRTPEPRATGKRRSGSLRREIGEGLHFLVRDPYLWVLTVFGAVSNLCLIGYQAILVVFLVDEVGLSPGLVGGLIGGMSLGGVLGAALATPIARRFGTARGLIVSELGVAPFGLLIPLAAPGPRLLLAVAGGVVLIAGVVAGNVIKGSFRQTYTPHHMLGRVTVSMQLLNYGTIPIGALLAGALGTALGVRTAMWITMGGLALTGLILLVGPIRQRRDLPSQPPSGHQPPVGNDVTSAVRCPPADPSAPGSPRTPPSAPR</sequence>
<evidence type="ECO:0000256" key="5">
    <source>
        <dbReference type="ARBA" id="ARBA00023136"/>
    </source>
</evidence>
<feature type="transmembrane region" description="Helical" evidence="7">
    <location>
        <begin position="269"/>
        <end position="292"/>
    </location>
</feature>
<dbReference type="CDD" id="cd06173">
    <property type="entry name" value="MFS_MefA_like"/>
    <property type="match status" value="1"/>
</dbReference>
<keyword evidence="4 7" id="KW-1133">Transmembrane helix</keyword>
<feature type="transmembrane region" description="Helical" evidence="7">
    <location>
        <begin position="122"/>
        <end position="143"/>
    </location>
</feature>
<dbReference type="Gene3D" id="1.20.1250.20">
    <property type="entry name" value="MFS general substrate transporter like domains"/>
    <property type="match status" value="1"/>
</dbReference>
<evidence type="ECO:0000313" key="9">
    <source>
        <dbReference type="EMBL" id="MFD1322249.1"/>
    </source>
</evidence>
<evidence type="ECO:0000259" key="8">
    <source>
        <dbReference type="PROSITE" id="PS50850"/>
    </source>
</evidence>
<comment type="subcellular location">
    <subcellularLocation>
        <location evidence="1">Cell membrane</location>
        <topology evidence="1">Multi-pass membrane protein</topology>
    </subcellularLocation>
</comment>
<accession>A0ABW3YDN8</accession>
<reference evidence="10" key="1">
    <citation type="journal article" date="2019" name="Int. J. Syst. Evol. Microbiol.">
        <title>The Global Catalogue of Microorganisms (GCM) 10K type strain sequencing project: providing services to taxonomists for standard genome sequencing and annotation.</title>
        <authorList>
            <consortium name="The Broad Institute Genomics Platform"/>
            <consortium name="The Broad Institute Genome Sequencing Center for Infectious Disease"/>
            <person name="Wu L."/>
            <person name="Ma J."/>
        </authorList>
    </citation>
    <scope>NUCLEOTIDE SEQUENCE [LARGE SCALE GENOMIC DNA]</scope>
    <source>
        <strain evidence="10">JCM 31037</strain>
    </source>
</reference>
<dbReference type="RefSeq" id="WP_377570947.1">
    <property type="nucleotide sequence ID" value="NZ_JBHTMP010000018.1"/>
</dbReference>
<evidence type="ECO:0000256" key="3">
    <source>
        <dbReference type="ARBA" id="ARBA00022692"/>
    </source>
</evidence>
<organism evidence="9 10">
    <name type="scientific">Micromonospora sonneratiae</name>
    <dbReference type="NCBI Taxonomy" id="1184706"/>
    <lineage>
        <taxon>Bacteria</taxon>
        <taxon>Bacillati</taxon>
        <taxon>Actinomycetota</taxon>
        <taxon>Actinomycetes</taxon>
        <taxon>Micromonosporales</taxon>
        <taxon>Micromonosporaceae</taxon>
        <taxon>Micromonospora</taxon>
    </lineage>
</organism>
<dbReference type="PANTHER" id="PTHR23513:SF6">
    <property type="entry name" value="MAJOR FACILITATOR SUPERFAMILY ASSOCIATED DOMAIN-CONTAINING PROTEIN"/>
    <property type="match status" value="1"/>
</dbReference>